<dbReference type="AlphaFoldDB" id="A0A2T0U0Y3"/>
<dbReference type="EMBL" id="PVTH01000007">
    <property type="protein sequence ID" value="PRY51577.1"/>
    <property type="molecule type" value="Genomic_DNA"/>
</dbReference>
<evidence type="ECO:0000259" key="4">
    <source>
        <dbReference type="PROSITE" id="PS50949"/>
    </source>
</evidence>
<dbReference type="PANTHER" id="PTHR38445">
    <property type="entry name" value="HTH-TYPE TRANSCRIPTIONAL REPRESSOR YTRA"/>
    <property type="match status" value="1"/>
</dbReference>
<dbReference type="SUPFAM" id="SSF53822">
    <property type="entry name" value="Periplasmic binding protein-like I"/>
    <property type="match status" value="1"/>
</dbReference>
<dbReference type="GO" id="GO:0003700">
    <property type="term" value="F:DNA-binding transcription factor activity"/>
    <property type="evidence" value="ECO:0007669"/>
    <property type="project" value="InterPro"/>
</dbReference>
<sequence>MLLIDPKDKLPKVTQIVQGIVRDIEKGLLKKNDRLLSITDFSKKHKIARDTVERAYKRLKEEGYIISVPGKGNYIDEVERSSIKILMILNKLSSYKKDVYESFIKTLGRKAKVELQVHHYDPKMLKEILDGARGKYHYYVIMPHFFQHVDKKELSDILKGVPAHELVLLDKNVSLDFDGYIAVYQDFRKDIYNALRSASDLLHKYNSITIIFPEHRNHPTEITDGIRQFCLEYDKQFSIVSDANHTALMKKHVYITLTDSDLASLIKSVRLKGLSIGEDIGIISFNETALKELLDITVITTDFEAMGETTARLILNKEFAQVHNPFKIIKRKSL</sequence>
<dbReference type="InterPro" id="IPR046335">
    <property type="entry name" value="LacI/GalR-like_sensor"/>
</dbReference>
<dbReference type="InterPro" id="IPR036390">
    <property type="entry name" value="WH_DNA-bd_sf"/>
</dbReference>
<accession>A0A2T0U0Y3</accession>
<evidence type="ECO:0000313" key="5">
    <source>
        <dbReference type="EMBL" id="PRY51577.1"/>
    </source>
</evidence>
<keyword evidence="3" id="KW-0804">Transcription</keyword>
<keyword evidence="1" id="KW-0805">Transcription regulation</keyword>
<comment type="caution">
    <text evidence="5">The sequence shown here is derived from an EMBL/GenBank/DDBJ whole genome shotgun (WGS) entry which is preliminary data.</text>
</comment>
<keyword evidence="2" id="KW-0238">DNA-binding</keyword>
<dbReference type="Pfam" id="PF00392">
    <property type="entry name" value="GntR"/>
    <property type="match status" value="1"/>
</dbReference>
<evidence type="ECO:0000313" key="6">
    <source>
        <dbReference type="Proteomes" id="UP000238034"/>
    </source>
</evidence>
<dbReference type="SMART" id="SM00345">
    <property type="entry name" value="HTH_GNTR"/>
    <property type="match status" value="1"/>
</dbReference>
<evidence type="ECO:0000256" key="3">
    <source>
        <dbReference type="ARBA" id="ARBA00023163"/>
    </source>
</evidence>
<dbReference type="GO" id="GO:0003677">
    <property type="term" value="F:DNA binding"/>
    <property type="evidence" value="ECO:0007669"/>
    <property type="project" value="UniProtKB-KW"/>
</dbReference>
<dbReference type="InterPro" id="IPR000524">
    <property type="entry name" value="Tscrpt_reg_HTH_GntR"/>
</dbReference>
<dbReference type="Proteomes" id="UP000238034">
    <property type="component" value="Unassembled WGS sequence"/>
</dbReference>
<gene>
    <name evidence="5" type="ORF">B0I27_107165</name>
</gene>
<dbReference type="PROSITE" id="PS50949">
    <property type="entry name" value="HTH_GNTR"/>
    <property type="match status" value="1"/>
</dbReference>
<protein>
    <submittedName>
        <fullName evidence="5">Regulatory GntR family protein</fullName>
    </submittedName>
</protein>
<feature type="domain" description="HTH gntR-type" evidence="4">
    <location>
        <begin position="10"/>
        <end position="78"/>
    </location>
</feature>
<dbReference type="InterPro" id="IPR036388">
    <property type="entry name" value="WH-like_DNA-bd_sf"/>
</dbReference>
<dbReference type="RefSeq" id="WP_106293951.1">
    <property type="nucleotide sequence ID" value="NZ_PVTH01000007.1"/>
</dbReference>
<name>A0A2T0U0Y3_9SPHI</name>
<evidence type="ECO:0000256" key="1">
    <source>
        <dbReference type="ARBA" id="ARBA00023015"/>
    </source>
</evidence>
<dbReference type="CDD" id="cd07377">
    <property type="entry name" value="WHTH_GntR"/>
    <property type="match status" value="1"/>
</dbReference>
<proteinExistence type="predicted"/>
<dbReference type="SUPFAM" id="SSF46785">
    <property type="entry name" value="Winged helix' DNA-binding domain"/>
    <property type="match status" value="1"/>
</dbReference>
<dbReference type="OrthoDB" id="742238at2"/>
<dbReference type="PANTHER" id="PTHR38445:SF10">
    <property type="entry name" value="GNTR-FAMILY TRANSCRIPTIONAL REGULATOR"/>
    <property type="match status" value="1"/>
</dbReference>
<keyword evidence="6" id="KW-1185">Reference proteome</keyword>
<dbReference type="Gene3D" id="1.10.10.10">
    <property type="entry name" value="Winged helix-like DNA-binding domain superfamily/Winged helix DNA-binding domain"/>
    <property type="match status" value="1"/>
</dbReference>
<organism evidence="5 6">
    <name type="scientific">Arcticibacter pallidicorallinus</name>
    <dbReference type="NCBI Taxonomy" id="1259464"/>
    <lineage>
        <taxon>Bacteria</taxon>
        <taxon>Pseudomonadati</taxon>
        <taxon>Bacteroidota</taxon>
        <taxon>Sphingobacteriia</taxon>
        <taxon>Sphingobacteriales</taxon>
        <taxon>Sphingobacteriaceae</taxon>
        <taxon>Arcticibacter</taxon>
    </lineage>
</organism>
<dbReference type="Gene3D" id="3.40.50.2300">
    <property type="match status" value="2"/>
</dbReference>
<evidence type="ECO:0000256" key="2">
    <source>
        <dbReference type="ARBA" id="ARBA00023125"/>
    </source>
</evidence>
<dbReference type="InterPro" id="IPR028082">
    <property type="entry name" value="Peripla_BP_I"/>
</dbReference>
<reference evidence="5 6" key="1">
    <citation type="submission" date="2018-03" db="EMBL/GenBank/DDBJ databases">
        <title>Genomic Encyclopedia of Type Strains, Phase III (KMG-III): the genomes of soil and plant-associated and newly described type strains.</title>
        <authorList>
            <person name="Whitman W."/>
        </authorList>
    </citation>
    <scope>NUCLEOTIDE SEQUENCE [LARGE SCALE GENOMIC DNA]</scope>
    <source>
        <strain evidence="5 6">CGMCC 1.9313</strain>
    </source>
</reference>
<dbReference type="Pfam" id="PF13377">
    <property type="entry name" value="Peripla_BP_3"/>
    <property type="match status" value="1"/>
</dbReference>